<dbReference type="RefSeq" id="WP_036438643.1">
    <property type="nucleotide sequence ID" value="NZ_CP009677.1"/>
</dbReference>
<dbReference type="EMBL" id="CP033021">
    <property type="protein sequence ID" value="AYN65641.1"/>
    <property type="molecule type" value="Genomic_DNA"/>
</dbReference>
<dbReference type="AlphaFoldDB" id="A0A2K9YTN1"/>
<dbReference type="OrthoDB" id="401263at2"/>
<proteinExistence type="predicted"/>
<reference evidence="1 2" key="2">
    <citation type="submission" date="2018-10" db="EMBL/GenBank/DDBJ databases">
        <title>Detection and isolation of Mycoplasma hominis as a predominant microorganism from pelvic cavity of patient with salpingitis and tubo-ovarian abscess.</title>
        <authorList>
            <person name="Guschin A.E."/>
            <person name="Khayrullina G.A."/>
            <person name="Rakovskaya I.V."/>
            <person name="Shelenkov A.A."/>
            <person name="Shagin D.A."/>
        </authorList>
    </citation>
    <scope>NUCLEOTIDE SEQUENCE [LARGE SCALE GENOMIC DNA]</scope>
    <source>
        <strain evidence="2">TOA</strain>
    </source>
</reference>
<reference evidence="1 2" key="1">
    <citation type="submission" date="2014-08" db="EMBL/GenBank/DDBJ databases">
        <authorList>
            <person name="Kuleshov K."/>
            <person name="Dedkov V."/>
            <person name="Markelov M."/>
            <person name="Pimkina E."/>
        </authorList>
    </citation>
    <scope>NUCLEOTIDE SEQUENCE [LARGE SCALE GENOMIC DNA]</scope>
    <source>
        <strain evidence="2">TOA</strain>
    </source>
</reference>
<evidence type="ECO:0000313" key="2">
    <source>
        <dbReference type="Proteomes" id="UP000029712"/>
    </source>
</evidence>
<evidence type="ECO:0000313" key="1">
    <source>
        <dbReference type="EMBL" id="AYN65641.1"/>
    </source>
</evidence>
<accession>A0A2K9YTN1</accession>
<name>A0A2K9YTN1_METHO</name>
<gene>
    <name evidence="1" type="ORF">KN71_003025</name>
</gene>
<organism evidence="1 2">
    <name type="scientific">Metamycoplasma hominis</name>
    <name type="common">Mycoplasma hominis</name>
    <dbReference type="NCBI Taxonomy" id="2098"/>
    <lineage>
        <taxon>Bacteria</taxon>
        <taxon>Bacillati</taxon>
        <taxon>Mycoplasmatota</taxon>
        <taxon>Mycoplasmoidales</taxon>
        <taxon>Metamycoplasmataceae</taxon>
        <taxon>Metamycoplasma</taxon>
    </lineage>
</organism>
<sequence length="296" mass="32558">MEFKQYLSALFAQQGNNEQFTLDQKIRSEINSYIVEYSLIGTLGTNLSLGSVSEASAVFVKNIGQSWNEKKAPGPGTFEQGKYAKVSFNWNVPLYQSLAFTHADNLLGFPQAASTKIAKASADFNDGFEADCWKKIEEHLKQQLADKKVVKDLLSPTISDRDVRHEIIALGTALTKHIDAKDGINGIKKSDIIIHVKPEVLDRLSESALLGNYAEQMFVGGQYSIATVGGYKVIANKYLTDVDAIACTNFSAASMVNVNAANYERLAPTNDYGIYYEAMGLFGIAYPTCFRYIANA</sequence>
<dbReference type="Proteomes" id="UP000029712">
    <property type="component" value="Chromosome"/>
</dbReference>
<protein>
    <submittedName>
        <fullName evidence="1">Uncharacterized protein</fullName>
    </submittedName>
</protein>